<dbReference type="InterPro" id="IPR010679">
    <property type="entry name" value="DUF1254"/>
</dbReference>
<dbReference type="EMBL" id="FUXL01000002">
    <property type="protein sequence ID" value="SJZ65696.1"/>
    <property type="molecule type" value="Genomic_DNA"/>
</dbReference>
<evidence type="ECO:0000259" key="2">
    <source>
        <dbReference type="Pfam" id="PF06863"/>
    </source>
</evidence>
<reference evidence="3 4" key="1">
    <citation type="submission" date="2017-02" db="EMBL/GenBank/DDBJ databases">
        <authorList>
            <person name="Peterson S.W."/>
        </authorList>
    </citation>
    <scope>NUCLEOTIDE SEQUENCE [LARGE SCALE GENOMIC DNA]</scope>
    <source>
        <strain evidence="3 4">USBA 369</strain>
    </source>
</reference>
<dbReference type="RefSeq" id="WP_165690765.1">
    <property type="nucleotide sequence ID" value="NZ_FUXL01000002.1"/>
</dbReference>
<dbReference type="Pfam" id="PF06863">
    <property type="entry name" value="DUF1254"/>
    <property type="match status" value="1"/>
</dbReference>
<evidence type="ECO:0000256" key="1">
    <source>
        <dbReference type="SAM" id="Phobius"/>
    </source>
</evidence>
<keyword evidence="1" id="KW-1133">Transmembrane helix</keyword>
<dbReference type="PIRSF" id="PIRSF010244">
    <property type="entry name" value="UCP010244_imp"/>
    <property type="match status" value="1"/>
</dbReference>
<feature type="domain" description="DUF1254" evidence="2">
    <location>
        <begin position="77"/>
        <end position="186"/>
    </location>
</feature>
<dbReference type="Proteomes" id="UP000190135">
    <property type="component" value="Unassembled WGS sequence"/>
</dbReference>
<dbReference type="STRING" id="1365950.SAMN05428963_10299"/>
<organism evidence="3 4">
    <name type="scientific">Consotaella salsifontis</name>
    <dbReference type="NCBI Taxonomy" id="1365950"/>
    <lineage>
        <taxon>Bacteria</taxon>
        <taxon>Pseudomonadati</taxon>
        <taxon>Pseudomonadota</taxon>
        <taxon>Alphaproteobacteria</taxon>
        <taxon>Hyphomicrobiales</taxon>
        <taxon>Aurantimonadaceae</taxon>
        <taxon>Consotaella</taxon>
    </lineage>
</organism>
<keyword evidence="1" id="KW-0472">Membrane</keyword>
<evidence type="ECO:0000313" key="4">
    <source>
        <dbReference type="Proteomes" id="UP000190135"/>
    </source>
</evidence>
<protein>
    <submittedName>
        <fullName evidence="3">Uncharacterized membrane protein</fullName>
    </submittedName>
</protein>
<evidence type="ECO:0000313" key="3">
    <source>
        <dbReference type="EMBL" id="SJZ65696.1"/>
    </source>
</evidence>
<proteinExistence type="predicted"/>
<dbReference type="InterPro" id="IPR014456">
    <property type="entry name" value="UCP010244_IM"/>
</dbReference>
<gene>
    <name evidence="3" type="ORF">SAMN05428963_10299</name>
</gene>
<feature type="transmembrane region" description="Helical" evidence="1">
    <location>
        <begin position="6"/>
        <end position="30"/>
    </location>
</feature>
<keyword evidence="1" id="KW-0812">Transmembrane</keyword>
<dbReference type="AlphaFoldDB" id="A0A1T4MFR7"/>
<sequence length="189" mass="20397">MAKLLYAILVGLVGAAIVHIAVILTIPHVAERDAWGRLSGLGDLWKVIQIDGATGTVAGVREGPEHFAFLDPAFAIASCRFALGDGPAHLYSPEKTDFWSASVYDRQGNNRYSISDRSAVGGAFDLIVGTPDQLLESRVNSADQDETQIPVEADFSEGYVILRALIEHESERASVNAFSRSMHCEPLNG</sequence>
<keyword evidence="4" id="KW-1185">Reference proteome</keyword>
<name>A0A1T4MFR7_9HYPH</name>
<accession>A0A1T4MFR7</accession>